<proteinExistence type="predicted"/>
<name>A0A8S5LQJ2_9CAUD</name>
<reference evidence="2" key="1">
    <citation type="journal article" date="2021" name="Proc. Natl. Acad. Sci. U.S.A.">
        <title>A Catalog of Tens of Thousands of Viruses from Human Metagenomes Reveals Hidden Associations with Chronic Diseases.</title>
        <authorList>
            <person name="Tisza M.J."/>
            <person name="Buck C.B."/>
        </authorList>
    </citation>
    <scope>NUCLEOTIDE SEQUENCE</scope>
    <source>
        <strain evidence="2">CtTC45</strain>
    </source>
</reference>
<organism evidence="2">
    <name type="scientific">Siphoviridae sp. ctTC45</name>
    <dbReference type="NCBI Taxonomy" id="2827573"/>
    <lineage>
        <taxon>Viruses</taxon>
        <taxon>Duplodnaviria</taxon>
        <taxon>Heunggongvirae</taxon>
        <taxon>Uroviricota</taxon>
        <taxon>Caudoviricetes</taxon>
    </lineage>
</organism>
<feature type="transmembrane region" description="Helical" evidence="1">
    <location>
        <begin position="21"/>
        <end position="47"/>
    </location>
</feature>
<protein>
    <submittedName>
        <fullName evidence="2">Uncharacterized protein</fullName>
    </submittedName>
</protein>
<sequence length="58" mass="6896">MLLRLSSYNILYRFLSDFRHRSICCFQLCFGLYIVFRVLSIFGFLYLSYKVSVIILSG</sequence>
<accession>A0A8S5LQJ2</accession>
<evidence type="ECO:0000313" key="2">
    <source>
        <dbReference type="EMBL" id="DAD72202.1"/>
    </source>
</evidence>
<keyword evidence="1" id="KW-0472">Membrane</keyword>
<keyword evidence="1" id="KW-1133">Transmembrane helix</keyword>
<evidence type="ECO:0000256" key="1">
    <source>
        <dbReference type="SAM" id="Phobius"/>
    </source>
</evidence>
<dbReference type="EMBL" id="BK015895">
    <property type="protein sequence ID" value="DAD72202.1"/>
    <property type="molecule type" value="Genomic_DNA"/>
</dbReference>
<keyword evidence="1" id="KW-0812">Transmembrane</keyword>